<evidence type="ECO:0000313" key="3">
    <source>
        <dbReference type="Proteomes" id="UP001571476"/>
    </source>
</evidence>
<keyword evidence="1" id="KW-0812">Transmembrane</keyword>
<gene>
    <name evidence="2" type="ORF">ACEG43_07555</name>
</gene>
<keyword evidence="3" id="KW-1185">Reference proteome</keyword>
<evidence type="ECO:0000256" key="1">
    <source>
        <dbReference type="SAM" id="Phobius"/>
    </source>
</evidence>
<evidence type="ECO:0000313" key="2">
    <source>
        <dbReference type="EMBL" id="MFA3836031.1"/>
    </source>
</evidence>
<evidence type="ECO:0008006" key="4">
    <source>
        <dbReference type="Google" id="ProtNLM"/>
    </source>
</evidence>
<dbReference type="RefSeq" id="WP_372561927.1">
    <property type="nucleotide sequence ID" value="NZ_JBGOSP010000003.1"/>
</dbReference>
<feature type="transmembrane region" description="Helical" evidence="1">
    <location>
        <begin position="7"/>
        <end position="29"/>
    </location>
</feature>
<keyword evidence="1" id="KW-1133">Transmembrane helix</keyword>
<keyword evidence="1" id="KW-0472">Membrane</keyword>
<dbReference type="EMBL" id="JBGOSP010000003">
    <property type="protein sequence ID" value="MFA3836031.1"/>
    <property type="molecule type" value="Genomic_DNA"/>
</dbReference>
<dbReference type="Proteomes" id="UP001571476">
    <property type="component" value="Unassembled WGS sequence"/>
</dbReference>
<sequence length="350" mass="37919">MERQRGGCLLNGCVMLLVLALALVGYGWWRLETAPGRTEARARDDVTRVAAATRTRLSAAAAGGSLLETELDRAFGKGPDRWAEERDGRHVTVTALLTGSTGVWMGTVPTDGCYEFTVTPAAAPPPVREREVPDGRCERLLPRPVREPADVARDLAAELRATASKGTAGDSARWTILTSTPGVRLQDRAYEGSGAAQVTVALVWLDGGSGPQGWDCYEFRVRAPHTATFEPLKPDGCHRIQRERDARAQAAGRIRRALGDAVAKDGRLTDAETRRVFALRQEDAVTPQQVLANLTDTDRSADGSRITLTARANGLRSMPWYEGCYAFRVDLRARTVTARSTVKTCSVSGS</sequence>
<organism evidence="2 3">
    <name type="scientific">Streptomyces aureus</name>
    <dbReference type="NCBI Taxonomy" id="193461"/>
    <lineage>
        <taxon>Bacteria</taxon>
        <taxon>Bacillati</taxon>
        <taxon>Actinomycetota</taxon>
        <taxon>Actinomycetes</taxon>
        <taxon>Kitasatosporales</taxon>
        <taxon>Streptomycetaceae</taxon>
        <taxon>Streptomyces</taxon>
    </lineage>
</organism>
<protein>
    <recommendedName>
        <fullName evidence="4">Secreted protein</fullName>
    </recommendedName>
</protein>
<accession>A0ABV4SC77</accession>
<name>A0ABV4SC77_9ACTN</name>
<reference evidence="2 3" key="1">
    <citation type="submission" date="2024-08" db="EMBL/GenBank/DDBJ databases">
        <title>Genome sequence of Streptomyces aureus CACIA-1.46HGO.</title>
        <authorList>
            <person name="Evangelista-Martinez Z."/>
        </authorList>
    </citation>
    <scope>NUCLEOTIDE SEQUENCE [LARGE SCALE GENOMIC DNA]</scope>
    <source>
        <strain evidence="2 3">CACIA-1.46HGO</strain>
    </source>
</reference>
<proteinExistence type="predicted"/>
<comment type="caution">
    <text evidence="2">The sequence shown here is derived from an EMBL/GenBank/DDBJ whole genome shotgun (WGS) entry which is preliminary data.</text>
</comment>